<dbReference type="OrthoDB" id="1470350at2759"/>
<gene>
    <name evidence="1" type="ORF">PISMIDRAFT_689526</name>
</gene>
<evidence type="ECO:0000313" key="2">
    <source>
        <dbReference type="Proteomes" id="UP000054018"/>
    </source>
</evidence>
<accession>A0A0C9Y5X0</accession>
<evidence type="ECO:0000313" key="1">
    <source>
        <dbReference type="EMBL" id="KIK12381.1"/>
    </source>
</evidence>
<dbReference type="STRING" id="765257.A0A0C9Y5X0"/>
<proteinExistence type="predicted"/>
<keyword evidence="2" id="KW-1185">Reference proteome</keyword>
<reference evidence="2" key="2">
    <citation type="submission" date="2015-01" db="EMBL/GenBank/DDBJ databases">
        <title>Evolutionary Origins and Diversification of the Mycorrhizal Mutualists.</title>
        <authorList>
            <consortium name="DOE Joint Genome Institute"/>
            <consortium name="Mycorrhizal Genomics Consortium"/>
            <person name="Kohler A."/>
            <person name="Kuo A."/>
            <person name="Nagy L.G."/>
            <person name="Floudas D."/>
            <person name="Copeland A."/>
            <person name="Barry K.W."/>
            <person name="Cichocki N."/>
            <person name="Veneault-Fourrey C."/>
            <person name="LaButti K."/>
            <person name="Lindquist E.A."/>
            <person name="Lipzen A."/>
            <person name="Lundell T."/>
            <person name="Morin E."/>
            <person name="Murat C."/>
            <person name="Riley R."/>
            <person name="Ohm R."/>
            <person name="Sun H."/>
            <person name="Tunlid A."/>
            <person name="Henrissat B."/>
            <person name="Grigoriev I.V."/>
            <person name="Hibbett D.S."/>
            <person name="Martin F."/>
        </authorList>
    </citation>
    <scope>NUCLEOTIDE SEQUENCE [LARGE SCALE GENOMIC DNA]</scope>
    <source>
        <strain evidence="2">441</strain>
    </source>
</reference>
<dbReference type="EMBL" id="KN834088">
    <property type="protein sequence ID" value="KIK12381.1"/>
    <property type="molecule type" value="Genomic_DNA"/>
</dbReference>
<dbReference type="HOGENOM" id="CLU_3107296_0_0_1"/>
<protein>
    <submittedName>
        <fullName evidence="1">Uncharacterized protein</fullName>
    </submittedName>
</protein>
<dbReference type="Proteomes" id="UP000054018">
    <property type="component" value="Unassembled WGS sequence"/>
</dbReference>
<dbReference type="AlphaFoldDB" id="A0A0C9Y5X0"/>
<name>A0A0C9Y5X0_9AGAM</name>
<organism evidence="1 2">
    <name type="scientific">Pisolithus microcarpus 441</name>
    <dbReference type="NCBI Taxonomy" id="765257"/>
    <lineage>
        <taxon>Eukaryota</taxon>
        <taxon>Fungi</taxon>
        <taxon>Dikarya</taxon>
        <taxon>Basidiomycota</taxon>
        <taxon>Agaricomycotina</taxon>
        <taxon>Agaricomycetes</taxon>
        <taxon>Agaricomycetidae</taxon>
        <taxon>Boletales</taxon>
        <taxon>Sclerodermatineae</taxon>
        <taxon>Pisolithaceae</taxon>
        <taxon>Pisolithus</taxon>
    </lineage>
</organism>
<reference evidence="1 2" key="1">
    <citation type="submission" date="2014-04" db="EMBL/GenBank/DDBJ databases">
        <authorList>
            <consortium name="DOE Joint Genome Institute"/>
            <person name="Kuo A."/>
            <person name="Kohler A."/>
            <person name="Costa M.D."/>
            <person name="Nagy L.G."/>
            <person name="Floudas D."/>
            <person name="Copeland A."/>
            <person name="Barry K.W."/>
            <person name="Cichocki N."/>
            <person name="Veneault-Fourrey C."/>
            <person name="LaButti K."/>
            <person name="Lindquist E.A."/>
            <person name="Lipzen A."/>
            <person name="Lundell T."/>
            <person name="Morin E."/>
            <person name="Murat C."/>
            <person name="Sun H."/>
            <person name="Tunlid A."/>
            <person name="Henrissat B."/>
            <person name="Grigoriev I.V."/>
            <person name="Hibbett D.S."/>
            <person name="Martin F."/>
            <person name="Nordberg H.P."/>
            <person name="Cantor M.N."/>
            <person name="Hua S.X."/>
        </authorList>
    </citation>
    <scope>NUCLEOTIDE SEQUENCE [LARGE SCALE GENOMIC DNA]</scope>
    <source>
        <strain evidence="1 2">441</strain>
    </source>
</reference>
<sequence>MVLSIVIKNFVLEVRDGPDTKVEMTRGIKMRPKVAGEDGIKVPLMVRPYKG</sequence>